<protein>
    <submittedName>
        <fullName evidence="3">Uncharacterized protein</fullName>
    </submittedName>
</protein>
<evidence type="ECO:0000313" key="3">
    <source>
        <dbReference type="EMBL" id="QDV24053.1"/>
    </source>
</evidence>
<evidence type="ECO:0000256" key="2">
    <source>
        <dbReference type="SAM" id="SignalP"/>
    </source>
</evidence>
<dbReference type="AlphaFoldDB" id="A0A518G639"/>
<organism evidence="3 4">
    <name type="scientific">Aureliella helgolandensis</name>
    <dbReference type="NCBI Taxonomy" id="2527968"/>
    <lineage>
        <taxon>Bacteria</taxon>
        <taxon>Pseudomonadati</taxon>
        <taxon>Planctomycetota</taxon>
        <taxon>Planctomycetia</taxon>
        <taxon>Pirellulales</taxon>
        <taxon>Pirellulaceae</taxon>
        <taxon>Aureliella</taxon>
    </lineage>
</organism>
<evidence type="ECO:0000313" key="4">
    <source>
        <dbReference type="Proteomes" id="UP000318017"/>
    </source>
</evidence>
<keyword evidence="4" id="KW-1185">Reference proteome</keyword>
<dbReference type="Proteomes" id="UP000318017">
    <property type="component" value="Chromosome"/>
</dbReference>
<keyword evidence="2" id="KW-0732">Signal</keyword>
<accession>A0A518G639</accession>
<proteinExistence type="predicted"/>
<gene>
    <name evidence="3" type="ORF">Q31a_23660</name>
</gene>
<name>A0A518G639_9BACT</name>
<feature type="signal peptide" evidence="2">
    <location>
        <begin position="1"/>
        <end position="32"/>
    </location>
</feature>
<feature type="region of interest" description="Disordered" evidence="1">
    <location>
        <begin position="38"/>
        <end position="72"/>
    </location>
</feature>
<dbReference type="EMBL" id="CP036298">
    <property type="protein sequence ID" value="QDV24053.1"/>
    <property type="molecule type" value="Genomic_DNA"/>
</dbReference>
<reference evidence="3 4" key="1">
    <citation type="submission" date="2019-02" db="EMBL/GenBank/DDBJ databases">
        <title>Deep-cultivation of Planctomycetes and their phenomic and genomic characterization uncovers novel biology.</title>
        <authorList>
            <person name="Wiegand S."/>
            <person name="Jogler M."/>
            <person name="Boedeker C."/>
            <person name="Pinto D."/>
            <person name="Vollmers J."/>
            <person name="Rivas-Marin E."/>
            <person name="Kohn T."/>
            <person name="Peeters S.H."/>
            <person name="Heuer A."/>
            <person name="Rast P."/>
            <person name="Oberbeckmann S."/>
            <person name="Bunk B."/>
            <person name="Jeske O."/>
            <person name="Meyerdierks A."/>
            <person name="Storesund J.E."/>
            <person name="Kallscheuer N."/>
            <person name="Luecker S."/>
            <person name="Lage O.M."/>
            <person name="Pohl T."/>
            <person name="Merkel B.J."/>
            <person name="Hornburger P."/>
            <person name="Mueller R.-W."/>
            <person name="Bruemmer F."/>
            <person name="Labrenz M."/>
            <person name="Spormann A.M."/>
            <person name="Op den Camp H."/>
            <person name="Overmann J."/>
            <person name="Amann R."/>
            <person name="Jetten M.S.M."/>
            <person name="Mascher T."/>
            <person name="Medema M.H."/>
            <person name="Devos D.P."/>
            <person name="Kaster A.-K."/>
            <person name="Ovreas L."/>
            <person name="Rohde M."/>
            <person name="Galperin M.Y."/>
            <person name="Jogler C."/>
        </authorList>
    </citation>
    <scope>NUCLEOTIDE SEQUENCE [LARGE SCALE GENOMIC DNA]</scope>
    <source>
        <strain evidence="3 4">Q31a</strain>
    </source>
</reference>
<evidence type="ECO:0000256" key="1">
    <source>
        <dbReference type="SAM" id="MobiDB-lite"/>
    </source>
</evidence>
<sequence length="412" mass="43525" precursor="true">MSNLFRLRSILSRQSLCLKSICLATCMSFPSAAVPFSHGQDASAGVEEDSNSGESAQQAADDLPAGEAMEEGGGFGGGGYGGGGYGGEGGYGDGGYGGMELGGGYGAMEGGEGYGSYGGDMMGGAPSFPLNILLVTKAETDGKTGTQLKALKAMKVNRYRYQIGSFAPQDMTPQMAGMMGGGYGMEGGYGGGGYGGMMGAEGGMGAGMTNESATPPPESIQIYVFSFDRQSAKGRTQVEVCVKLPRRNRSRRGAGMGMMSGFEITSEVALGGGEEVEMGSAMESRAQYVPLELAEKLTNAGGKPLTLQPSSEELNLVADMLRQRTWRAEVLEQIQSKILTGPKLEGAEESLKEIMSEEYDTQLARQEFEITAIEQSAQALRHELKRRRDAKQRVIDVQWGRIVLEAQGLLSK</sequence>
<dbReference type="KEGG" id="ahel:Q31a_23660"/>
<feature type="chain" id="PRO_5022046570" evidence="2">
    <location>
        <begin position="33"/>
        <end position="412"/>
    </location>
</feature>